<dbReference type="RefSeq" id="WP_378963569.1">
    <property type="nucleotide sequence ID" value="NZ_JBHSKU010000004.1"/>
</dbReference>
<keyword evidence="2" id="KW-1185">Reference proteome</keyword>
<reference evidence="1 2" key="1">
    <citation type="journal article" date="2015" name="Genome Announc.">
        <title>Expanding the biotechnology potential of lactobacilli through comparative genomics of 213 strains and associated genera.</title>
        <authorList>
            <person name="Sun Z."/>
            <person name="Harris H.M."/>
            <person name="McCann A."/>
            <person name="Guo C."/>
            <person name="Argimon S."/>
            <person name="Zhang W."/>
            <person name="Yang X."/>
            <person name="Jeffery I.B."/>
            <person name="Cooney J.C."/>
            <person name="Kagawa T.F."/>
            <person name="Liu W."/>
            <person name="Song Y."/>
            <person name="Salvetti E."/>
            <person name="Wrobel A."/>
            <person name="Rasinkangas P."/>
            <person name="Parkhill J."/>
            <person name="Rea M.C."/>
            <person name="O'Sullivan O."/>
            <person name="Ritari J."/>
            <person name="Douillard F.P."/>
            <person name="Paul Ross R."/>
            <person name="Yang R."/>
            <person name="Briner A.E."/>
            <person name="Felis G.E."/>
            <person name="de Vos W.M."/>
            <person name="Barrangou R."/>
            <person name="Klaenhammer T.R."/>
            <person name="Caufield P.W."/>
            <person name="Cui Y."/>
            <person name="Zhang H."/>
            <person name="O'Toole P.W."/>
        </authorList>
    </citation>
    <scope>NUCLEOTIDE SEQUENCE [LARGE SCALE GENOMIC DNA]</scope>
    <source>
        <strain evidence="1 2">DSM 17757</strain>
    </source>
</reference>
<comment type="caution">
    <text evidence="1">The sequence shown here is derived from an EMBL/GenBank/DDBJ whole genome shotgun (WGS) entry which is preliminary data.</text>
</comment>
<dbReference type="PATRIC" id="fig|319652.3.peg.333"/>
<dbReference type="NCBIfam" id="TIGR02681">
    <property type="entry name" value="phage_pRha"/>
    <property type="match status" value="1"/>
</dbReference>
<organism evidence="1 2">
    <name type="scientific">Pediococcus cellicola</name>
    <dbReference type="NCBI Taxonomy" id="319652"/>
    <lineage>
        <taxon>Bacteria</taxon>
        <taxon>Bacillati</taxon>
        <taxon>Bacillota</taxon>
        <taxon>Bacilli</taxon>
        <taxon>Lactobacillales</taxon>
        <taxon>Lactobacillaceae</taxon>
        <taxon>Pediococcus</taxon>
    </lineage>
</organism>
<dbReference type="EMBL" id="JQBR01000001">
    <property type="protein sequence ID" value="KRN67786.1"/>
    <property type="molecule type" value="Genomic_DNA"/>
</dbReference>
<protein>
    <submittedName>
        <fullName evidence="1">Uncharacterized protein</fullName>
    </submittedName>
</protein>
<gene>
    <name evidence="1" type="ORF">IV80_GL000330</name>
</gene>
<proteinExistence type="predicted"/>
<evidence type="ECO:0000313" key="2">
    <source>
        <dbReference type="Proteomes" id="UP000051568"/>
    </source>
</evidence>
<accession>A0A0R2J0P9</accession>
<sequence>MKDQQAVTSSLQVANFFGKKHKNVIQTIETKMSSAENSAQLKRMFILGNYQDRSGKPNKMFYMNRDGFSFIAMGFTGREADEFMLEYIEAFNRMESQVRTGSYQISHSMSEALQLAWGILGQYRNFFKIRNAFIPAFLIFSYHKKVLENTRK</sequence>
<evidence type="ECO:0000313" key="1">
    <source>
        <dbReference type="EMBL" id="KRN67786.1"/>
    </source>
</evidence>
<dbReference type="AlphaFoldDB" id="A0A0R2J0P9"/>
<name>A0A0R2J0P9_9LACO</name>
<dbReference type="Proteomes" id="UP000051568">
    <property type="component" value="Unassembled WGS sequence"/>
</dbReference>
<dbReference type="InterPro" id="IPR014054">
    <property type="entry name" value="Phage_regulatory_Rha"/>
</dbReference>
<dbReference type="Pfam" id="PF09669">
    <property type="entry name" value="Phage_pRha"/>
    <property type="match status" value="1"/>
</dbReference>